<dbReference type="Pfam" id="PF06054">
    <property type="entry name" value="CoiA_nuc"/>
    <property type="match status" value="1"/>
</dbReference>
<protein>
    <submittedName>
        <fullName evidence="2">Competence protein CoiA family protein</fullName>
    </submittedName>
</protein>
<comment type="caution">
    <text evidence="2">The sequence shown here is derived from an EMBL/GenBank/DDBJ whole genome shotgun (WGS) entry which is preliminary data.</text>
</comment>
<evidence type="ECO:0000259" key="1">
    <source>
        <dbReference type="Pfam" id="PF06054"/>
    </source>
</evidence>
<gene>
    <name evidence="2" type="ORF">WCD58_32420</name>
</gene>
<accession>A0ABU8MEY3</accession>
<reference evidence="2 3" key="1">
    <citation type="submission" date="2024-03" db="EMBL/GenBank/DDBJ databases">
        <title>Actinomycetospora sp. OC33-EN07, a novel actinomycete isolated from wild orchid (Aerides multiflora).</title>
        <authorList>
            <person name="Suriyachadkun C."/>
        </authorList>
    </citation>
    <scope>NUCLEOTIDE SEQUENCE [LARGE SCALE GENOMIC DNA]</scope>
    <source>
        <strain evidence="2 3">OC33-EN07</strain>
    </source>
</reference>
<dbReference type="RefSeq" id="WP_337707276.1">
    <property type="nucleotide sequence ID" value="NZ_JBBEGM010000023.1"/>
</dbReference>
<proteinExistence type="predicted"/>
<keyword evidence="3" id="KW-1185">Reference proteome</keyword>
<dbReference type="Proteomes" id="UP001369736">
    <property type="component" value="Unassembled WGS sequence"/>
</dbReference>
<dbReference type="InterPro" id="IPR010330">
    <property type="entry name" value="CoiA_nuc"/>
</dbReference>
<evidence type="ECO:0000313" key="3">
    <source>
        <dbReference type="Proteomes" id="UP001369736"/>
    </source>
</evidence>
<organism evidence="2 3">
    <name type="scientific">Actinomycetospora flava</name>
    <dbReference type="NCBI Taxonomy" id="3129232"/>
    <lineage>
        <taxon>Bacteria</taxon>
        <taxon>Bacillati</taxon>
        <taxon>Actinomycetota</taxon>
        <taxon>Actinomycetes</taxon>
        <taxon>Pseudonocardiales</taxon>
        <taxon>Pseudonocardiaceae</taxon>
        <taxon>Actinomycetospora</taxon>
    </lineage>
</organism>
<sequence>MVGLDLSTGQEIRIIDEADVPFWRHRGWSGDQTLVCVHCYAGVDGSARRVALIPKGRVGGRRRAHFAHPPGQAPSGGVHHLESVWHAEGKQDLAAWARTQPGVAEARVEAFTADGRRRSDVQIRFSDGSRVALELQSRWVTDDEWLCRHRDYQRVGVRDVWLWHPRVGVPPIVAEHGQPGWTYATERDRLTALVGTGAARDAGWWDTDDLAPYGPRWPAPRGMRTRAVPVGFDMLTLSPTGPALPEPVVCRWRDQVQAAATAEKTAAEAAEAAQMYARSVAGHAGGVASGPDIAPAADAIAAPSSDAGLGTRRYVDPAAMGQRAGLARIDARPPDAEPDRQLYVCRACDVFLPGDNLDDHLDCRWP</sequence>
<dbReference type="EMBL" id="JBBEGM010000023">
    <property type="protein sequence ID" value="MEJ2865899.1"/>
    <property type="molecule type" value="Genomic_DNA"/>
</dbReference>
<feature type="domain" description="Competence protein CoiA nuclease-like" evidence="1">
    <location>
        <begin position="82"/>
        <end position="163"/>
    </location>
</feature>
<evidence type="ECO:0000313" key="2">
    <source>
        <dbReference type="EMBL" id="MEJ2865899.1"/>
    </source>
</evidence>
<name>A0ABU8MEY3_9PSEU</name>